<keyword evidence="2" id="KW-1185">Reference proteome</keyword>
<reference evidence="1" key="1">
    <citation type="submission" date="2020-05" db="EMBL/GenBank/DDBJ databases">
        <title>Large-scale comparative analyses of tick genomes elucidate their genetic diversity and vector capacities.</title>
        <authorList>
            <person name="Jia N."/>
            <person name="Wang J."/>
            <person name="Shi W."/>
            <person name="Du L."/>
            <person name="Sun Y."/>
            <person name="Zhan W."/>
            <person name="Jiang J."/>
            <person name="Wang Q."/>
            <person name="Zhang B."/>
            <person name="Ji P."/>
            <person name="Sakyi L.B."/>
            <person name="Cui X."/>
            <person name="Yuan T."/>
            <person name="Jiang B."/>
            <person name="Yang W."/>
            <person name="Lam T.T.-Y."/>
            <person name="Chang Q."/>
            <person name="Ding S."/>
            <person name="Wang X."/>
            <person name="Zhu J."/>
            <person name="Ruan X."/>
            <person name="Zhao L."/>
            <person name="Wei J."/>
            <person name="Que T."/>
            <person name="Du C."/>
            <person name="Cheng J."/>
            <person name="Dai P."/>
            <person name="Han X."/>
            <person name="Huang E."/>
            <person name="Gao Y."/>
            <person name="Liu J."/>
            <person name="Shao H."/>
            <person name="Ye R."/>
            <person name="Li L."/>
            <person name="Wei W."/>
            <person name="Wang X."/>
            <person name="Wang C."/>
            <person name="Yang T."/>
            <person name="Huo Q."/>
            <person name="Li W."/>
            <person name="Guo W."/>
            <person name="Chen H."/>
            <person name="Zhou L."/>
            <person name="Ni X."/>
            <person name="Tian J."/>
            <person name="Zhou Y."/>
            <person name="Sheng Y."/>
            <person name="Liu T."/>
            <person name="Pan Y."/>
            <person name="Xia L."/>
            <person name="Li J."/>
            <person name="Zhao F."/>
            <person name="Cao W."/>
        </authorList>
    </citation>
    <scope>NUCLEOTIDE SEQUENCE</scope>
    <source>
        <strain evidence="1">Dsil-2018</strain>
    </source>
</reference>
<evidence type="ECO:0000313" key="1">
    <source>
        <dbReference type="EMBL" id="KAH7941874.1"/>
    </source>
</evidence>
<comment type="caution">
    <text evidence="1">The sequence shown here is derived from an EMBL/GenBank/DDBJ whole genome shotgun (WGS) entry which is preliminary data.</text>
</comment>
<organism evidence="1 2">
    <name type="scientific">Dermacentor silvarum</name>
    <name type="common">Tick</name>
    <dbReference type="NCBI Taxonomy" id="543639"/>
    <lineage>
        <taxon>Eukaryota</taxon>
        <taxon>Metazoa</taxon>
        <taxon>Ecdysozoa</taxon>
        <taxon>Arthropoda</taxon>
        <taxon>Chelicerata</taxon>
        <taxon>Arachnida</taxon>
        <taxon>Acari</taxon>
        <taxon>Parasitiformes</taxon>
        <taxon>Ixodida</taxon>
        <taxon>Ixodoidea</taxon>
        <taxon>Ixodidae</taxon>
        <taxon>Rhipicephalinae</taxon>
        <taxon>Dermacentor</taxon>
    </lineage>
</organism>
<evidence type="ECO:0000313" key="2">
    <source>
        <dbReference type="Proteomes" id="UP000821865"/>
    </source>
</evidence>
<dbReference type="EMBL" id="CM023476">
    <property type="protein sequence ID" value="KAH7941874.1"/>
    <property type="molecule type" value="Genomic_DNA"/>
</dbReference>
<dbReference type="Proteomes" id="UP000821865">
    <property type="component" value="Chromosome 7"/>
</dbReference>
<name>A0ACB8CGM9_DERSI</name>
<proteinExistence type="predicted"/>
<sequence>MDQSEDDGDPDSTPEQGRQPTREGDTLPVHFPVSHTFQCCERSCRAAHAAAQWTSRWQSLQRRLEQQHHCRIRRTVNQCTVCGSKFGLRPSSHACLAAASISAPPVSQPHQCGQCSMSFPRRTGMSNIELWHRIFTRFSVIDQKRSKTNADTSMK</sequence>
<gene>
    <name evidence="1" type="ORF">HPB49_018226</name>
</gene>
<accession>A0ACB8CGM9</accession>
<protein>
    <submittedName>
        <fullName evidence="1">Uncharacterized protein</fullName>
    </submittedName>
</protein>